<dbReference type="Proteomes" id="UP001057402">
    <property type="component" value="Chromosome 6"/>
</dbReference>
<accession>A0ACB9QKE1</accession>
<sequence length="203" mass="21549">MSADSGDRPPLSPEPQVDPLVLLRGPRYEAYSELRESRLRNKYRGLNRMGEEIGPVPLLATPPRKQVKFLNLSTTQVSDSMKDVKVPSSVGPGRFRGRKASSMAAQSVPDFSAALRKENRRPAPVVTLTPPPKKKGSPGMGNGLSAKGSKSASAVEKRGGGIAAARKSYVSLEELRGSSVRAANAICGGAGESGRRILGSKRL</sequence>
<protein>
    <submittedName>
        <fullName evidence="1">Uncharacterized protein</fullName>
    </submittedName>
</protein>
<comment type="caution">
    <text evidence="1">The sequence shown here is derived from an EMBL/GenBank/DDBJ whole genome shotgun (WGS) entry which is preliminary data.</text>
</comment>
<evidence type="ECO:0000313" key="2">
    <source>
        <dbReference type="Proteomes" id="UP001057402"/>
    </source>
</evidence>
<gene>
    <name evidence="1" type="ORF">MLD38_022789</name>
</gene>
<organism evidence="1 2">
    <name type="scientific">Melastoma candidum</name>
    <dbReference type="NCBI Taxonomy" id="119954"/>
    <lineage>
        <taxon>Eukaryota</taxon>
        <taxon>Viridiplantae</taxon>
        <taxon>Streptophyta</taxon>
        <taxon>Embryophyta</taxon>
        <taxon>Tracheophyta</taxon>
        <taxon>Spermatophyta</taxon>
        <taxon>Magnoliopsida</taxon>
        <taxon>eudicotyledons</taxon>
        <taxon>Gunneridae</taxon>
        <taxon>Pentapetalae</taxon>
        <taxon>rosids</taxon>
        <taxon>malvids</taxon>
        <taxon>Myrtales</taxon>
        <taxon>Melastomataceae</taxon>
        <taxon>Melastomatoideae</taxon>
        <taxon>Melastomateae</taxon>
        <taxon>Melastoma</taxon>
    </lineage>
</organism>
<evidence type="ECO:0000313" key="1">
    <source>
        <dbReference type="EMBL" id="KAI4367001.1"/>
    </source>
</evidence>
<reference evidence="2" key="1">
    <citation type="journal article" date="2023" name="Front. Plant Sci.">
        <title>Chromosomal-level genome assembly of Melastoma candidum provides insights into trichome evolution.</title>
        <authorList>
            <person name="Zhong Y."/>
            <person name="Wu W."/>
            <person name="Sun C."/>
            <person name="Zou P."/>
            <person name="Liu Y."/>
            <person name="Dai S."/>
            <person name="Zhou R."/>
        </authorList>
    </citation>
    <scope>NUCLEOTIDE SEQUENCE [LARGE SCALE GENOMIC DNA]</scope>
</reference>
<keyword evidence="2" id="KW-1185">Reference proteome</keyword>
<name>A0ACB9QKE1_9MYRT</name>
<proteinExistence type="predicted"/>
<dbReference type="EMBL" id="CM042885">
    <property type="protein sequence ID" value="KAI4367001.1"/>
    <property type="molecule type" value="Genomic_DNA"/>
</dbReference>